<evidence type="ECO:0008006" key="4">
    <source>
        <dbReference type="Google" id="ProtNLM"/>
    </source>
</evidence>
<keyword evidence="1" id="KW-0732">Signal</keyword>
<dbReference type="Proteomes" id="UP000054770">
    <property type="component" value="Unassembled WGS sequence"/>
</dbReference>
<dbReference type="RefSeq" id="WP_087642362.1">
    <property type="nucleotide sequence ID" value="NZ_FCON02000001.1"/>
</dbReference>
<evidence type="ECO:0000256" key="1">
    <source>
        <dbReference type="SAM" id="SignalP"/>
    </source>
</evidence>
<protein>
    <recommendedName>
        <fullName evidence="4">Lipoprotein</fullName>
    </recommendedName>
</protein>
<feature type="signal peptide" evidence="1">
    <location>
        <begin position="1"/>
        <end position="21"/>
    </location>
</feature>
<evidence type="ECO:0000313" key="3">
    <source>
        <dbReference type="Proteomes" id="UP000054770"/>
    </source>
</evidence>
<dbReference type="AlphaFoldDB" id="A0A158EYL6"/>
<proteinExistence type="predicted"/>
<dbReference type="EMBL" id="FCON02000001">
    <property type="protein sequence ID" value="SAL11840.1"/>
    <property type="molecule type" value="Genomic_DNA"/>
</dbReference>
<organism evidence="2 3">
    <name type="scientific">Caballeronia choica</name>
    <dbReference type="NCBI Taxonomy" id="326476"/>
    <lineage>
        <taxon>Bacteria</taxon>
        <taxon>Pseudomonadati</taxon>
        <taxon>Pseudomonadota</taxon>
        <taxon>Betaproteobacteria</taxon>
        <taxon>Burkholderiales</taxon>
        <taxon>Burkholderiaceae</taxon>
        <taxon>Caballeronia</taxon>
    </lineage>
</organism>
<sequence length="225" mass="24582">MRYIATTVMAAATMTSSLVFAQPTAPPTMQSVSPQAGEEVSHMISRPKTPTEYARNLKFIFDHDLLLQDEFYVEANLKDVFNLEEVSIVDSGNKLERDISIAANPPASIFPRIKASEFFGGSVPSAGFVGGKKQSESGLTTAGINFGMNEGGPNFDETRRIFGESFVRLASLPNPHGGPPPATDPHGNESWRYQVFDDKTEKKITLSFNPGGQLKNILIEVNENK</sequence>
<dbReference type="OrthoDB" id="9130847at2"/>
<keyword evidence="3" id="KW-1185">Reference proteome</keyword>
<name>A0A158EYL6_9BURK</name>
<gene>
    <name evidence="2" type="ORF">AWB68_00055</name>
</gene>
<comment type="caution">
    <text evidence="2">The sequence shown here is derived from an EMBL/GenBank/DDBJ whole genome shotgun (WGS) entry which is preliminary data.</text>
</comment>
<accession>A0A158EYL6</accession>
<feature type="chain" id="PRO_5011121346" description="Lipoprotein" evidence="1">
    <location>
        <begin position="22"/>
        <end position="225"/>
    </location>
</feature>
<reference evidence="2" key="1">
    <citation type="submission" date="2016-01" db="EMBL/GenBank/DDBJ databases">
        <authorList>
            <person name="Peeters C."/>
        </authorList>
    </citation>
    <scope>NUCLEOTIDE SEQUENCE [LARGE SCALE GENOMIC DNA]</scope>
    <source>
        <strain evidence="2">LMG 22940</strain>
    </source>
</reference>
<evidence type="ECO:0000313" key="2">
    <source>
        <dbReference type="EMBL" id="SAL11840.1"/>
    </source>
</evidence>